<proteinExistence type="predicted"/>
<protein>
    <submittedName>
        <fullName evidence="1">Uncharacterized protein</fullName>
    </submittedName>
</protein>
<evidence type="ECO:0000313" key="1">
    <source>
        <dbReference type="EMBL" id="KAI8438115.1"/>
    </source>
</evidence>
<dbReference type="EMBL" id="CM046118">
    <property type="protein sequence ID" value="KAI8438115.1"/>
    <property type="molecule type" value="Genomic_DNA"/>
</dbReference>
<gene>
    <name evidence="1" type="ORF">MSG28_010746</name>
</gene>
<sequence>MRTLSWKLRIIFATGLREAASRPLSAAEGNDPGPLPLDLSIVHRHHTTCAGRAKHCHNTKIPKILRQIQIWPNLILNSEEFHSRIEDATEESPVKVPVPLASDRDLFIDDDGSGLEIDESSGSGWGPGPGPDDEDGRGSGDAPPDDEDFSPRILSFTSTTTTTSTTTQEPQTTPFVETPTVDLYHTGTEQKPAPEEPRGAGEDTPSRPEPDISISGEDANQGTVRIPLLFTCLNLRPSKRERNFVALKTYYITKHNKMSKSLLLTRLAGRYPFLGISSPLFTSLCICIFIFVCNTEFTYIHVTIIPFQNQDPLGTNVGAESRPVDNVVFIMNAKPEDRATSFFAQPGILAAVIGGAVVGLLCAILVVMFIVYRMRKKDEGSYALDEPKRSPAAASYGKGQNNREFYA</sequence>
<organism evidence="1 2">
    <name type="scientific">Choristoneura fumiferana</name>
    <name type="common">Spruce budworm moth</name>
    <name type="synonym">Archips fumiferana</name>
    <dbReference type="NCBI Taxonomy" id="7141"/>
    <lineage>
        <taxon>Eukaryota</taxon>
        <taxon>Metazoa</taxon>
        <taxon>Ecdysozoa</taxon>
        <taxon>Arthropoda</taxon>
        <taxon>Hexapoda</taxon>
        <taxon>Insecta</taxon>
        <taxon>Pterygota</taxon>
        <taxon>Neoptera</taxon>
        <taxon>Endopterygota</taxon>
        <taxon>Lepidoptera</taxon>
        <taxon>Glossata</taxon>
        <taxon>Ditrysia</taxon>
        <taxon>Tortricoidea</taxon>
        <taxon>Tortricidae</taxon>
        <taxon>Tortricinae</taxon>
        <taxon>Choristoneura</taxon>
    </lineage>
</organism>
<keyword evidence="2" id="KW-1185">Reference proteome</keyword>
<comment type="caution">
    <text evidence="1">The sequence shown here is derived from an EMBL/GenBank/DDBJ whole genome shotgun (WGS) entry which is preliminary data.</text>
</comment>
<dbReference type="Proteomes" id="UP001064048">
    <property type="component" value="Chromosome 18"/>
</dbReference>
<name>A0ACC0KP80_CHOFU</name>
<reference evidence="1 2" key="1">
    <citation type="journal article" date="2022" name="Genome Biol. Evol.">
        <title>The Spruce Budworm Genome: Reconstructing the Evolutionary History of Antifreeze Proteins.</title>
        <authorList>
            <person name="Beliveau C."/>
            <person name="Gagne P."/>
            <person name="Picq S."/>
            <person name="Vernygora O."/>
            <person name="Keeling C.I."/>
            <person name="Pinkney K."/>
            <person name="Doucet D."/>
            <person name="Wen F."/>
            <person name="Johnston J.S."/>
            <person name="Maaroufi H."/>
            <person name="Boyle B."/>
            <person name="Laroche J."/>
            <person name="Dewar K."/>
            <person name="Juretic N."/>
            <person name="Blackburn G."/>
            <person name="Nisole A."/>
            <person name="Brunet B."/>
            <person name="Brandao M."/>
            <person name="Lumley L."/>
            <person name="Duan J."/>
            <person name="Quan G."/>
            <person name="Lucarotti C.J."/>
            <person name="Roe A.D."/>
            <person name="Sperling F.A.H."/>
            <person name="Levesque R.C."/>
            <person name="Cusson M."/>
        </authorList>
    </citation>
    <scope>NUCLEOTIDE SEQUENCE [LARGE SCALE GENOMIC DNA]</scope>
    <source>
        <strain evidence="1">Glfc:IPQL:Cfum</strain>
    </source>
</reference>
<evidence type="ECO:0000313" key="2">
    <source>
        <dbReference type="Proteomes" id="UP001064048"/>
    </source>
</evidence>
<accession>A0ACC0KP80</accession>